<protein>
    <submittedName>
        <fullName evidence="1">Uncharacterized protein</fullName>
    </submittedName>
</protein>
<sequence length="44" mass="5417">MRKAGCQPHFCQTNIWEDWVRIFNDEILLFDYQSSHSMWGWVLQ</sequence>
<dbReference type="EMBL" id="AJMT01000207">
    <property type="protein sequence ID" value="EIG23624.1"/>
    <property type="molecule type" value="Genomic_DNA"/>
</dbReference>
<dbReference type="Proteomes" id="UP000004473">
    <property type="component" value="Unassembled WGS sequence"/>
</dbReference>
<evidence type="ECO:0000313" key="2">
    <source>
        <dbReference type="Proteomes" id="UP000004473"/>
    </source>
</evidence>
<accession>I2NCR3</accession>
<comment type="caution">
    <text evidence="1">The sequence shown here is derived from an EMBL/GenBank/DDBJ whole genome shotgun (WGS) entry which is preliminary data.</text>
</comment>
<proteinExistence type="predicted"/>
<dbReference type="AlphaFoldDB" id="I2NCR3"/>
<name>I2NCR3_NEISI</name>
<gene>
    <name evidence="1" type="ORF">HMPREF1051_2268</name>
</gene>
<organism evidence="1 2">
    <name type="scientific">Neisseria sicca VK64</name>
    <dbReference type="NCBI Taxonomy" id="1095748"/>
    <lineage>
        <taxon>Bacteria</taxon>
        <taxon>Pseudomonadati</taxon>
        <taxon>Pseudomonadota</taxon>
        <taxon>Betaproteobacteria</taxon>
        <taxon>Neisseriales</taxon>
        <taxon>Neisseriaceae</taxon>
        <taxon>Neisseria</taxon>
    </lineage>
</organism>
<reference evidence="1 2" key="1">
    <citation type="submission" date="2012-04" db="EMBL/GenBank/DDBJ databases">
        <authorList>
            <person name="Harkins D.M."/>
            <person name="Madupu R."/>
            <person name="Durkin A.S."/>
            <person name="Torralba M."/>
            <person name="Methe B."/>
            <person name="Sutton G.G."/>
            <person name="Nelson K.E."/>
        </authorList>
    </citation>
    <scope>NUCLEOTIDE SEQUENCE [LARGE SCALE GENOMIC DNA]</scope>
    <source>
        <strain evidence="1 2">VK64</strain>
    </source>
</reference>
<evidence type="ECO:0000313" key="1">
    <source>
        <dbReference type="EMBL" id="EIG23624.1"/>
    </source>
</evidence>